<dbReference type="Proteomes" id="UP000315496">
    <property type="component" value="Chromosome 2"/>
</dbReference>
<evidence type="ECO:0000313" key="2">
    <source>
        <dbReference type="EMBL" id="TNJ29129.1"/>
    </source>
</evidence>
<dbReference type="Pfam" id="PF23354">
    <property type="entry name" value="TPR_NUP160_120_M"/>
    <property type="match status" value="1"/>
</dbReference>
<dbReference type="InterPro" id="IPR056535">
    <property type="entry name" value="TPR_NUP160_M"/>
</dbReference>
<keyword evidence="3" id="KW-1185">Reference proteome</keyword>
<protein>
    <recommendedName>
        <fullName evidence="1">NUP160 middle TPR domain-containing protein</fullName>
    </recommendedName>
</protein>
<proteinExistence type="predicted"/>
<comment type="caution">
    <text evidence="2">The sequence shown here is derived from an EMBL/GenBank/DDBJ whole genome shotgun (WGS) entry which is preliminary data.</text>
</comment>
<feature type="domain" description="NUP160 middle TPR" evidence="1">
    <location>
        <begin position="28"/>
        <end position="100"/>
    </location>
</feature>
<evidence type="ECO:0000259" key="1">
    <source>
        <dbReference type="Pfam" id="PF23354"/>
    </source>
</evidence>
<dbReference type="AlphaFoldDB" id="A0A4Z1T9C1"/>
<organism evidence="2 3">
    <name type="scientific">Giardia muris</name>
    <dbReference type="NCBI Taxonomy" id="5742"/>
    <lineage>
        <taxon>Eukaryota</taxon>
        <taxon>Metamonada</taxon>
        <taxon>Diplomonadida</taxon>
        <taxon>Hexamitidae</taxon>
        <taxon>Giardiinae</taxon>
        <taxon>Giardia</taxon>
    </lineage>
</organism>
<dbReference type="VEuPathDB" id="GiardiaDB:GMRT_15775"/>
<gene>
    <name evidence="2" type="ORF">GMRT_15775</name>
</gene>
<dbReference type="OrthoDB" id="10251432at2759"/>
<name>A0A4Z1T9C1_GIAMU</name>
<sequence>MEVEVFARVATLLTALEHERSTDAPHILRDLYSTLDLIIEKGQFGFLVCSSWGPFLPEVCNYMMIRAEKNKDAIDQKAYQLAYAFFFKRSDFKRAAGAMMRLAELCLEQAMYLARTSPEDGEQIISLLQSAQGALSIAACVVDFALTAEALQGVPRSKVVAAEWGVSSNDQVRLARSVFNAEGAEGANYIIEHFHLLQETVLSWSAASVFQELAKTTAMVLLCNSRRWGYVSADTISALSAMQIEHRCFLDPSHVVFLRVPDIIDALARRGDIEAALSLTKAYFFCPSLVLQALVNHLVLCLDRALSMRDEDPPMIINQLFQLHHTLTYTSIPRHISVADLLAEQLRQRQLANGDLIELRNRYLVEVELIVAMIFDILCEFADDNCQVLPEYCNGFDTAFGGSSLAMELVLSVIAASKRRSLRDQLVPSLGCRDLLHLVNILFQGLFVSVIKANEGLVRIYADYFDATQELVPLLENEPRRR</sequence>
<evidence type="ECO:0000313" key="3">
    <source>
        <dbReference type="Proteomes" id="UP000315496"/>
    </source>
</evidence>
<dbReference type="EMBL" id="VDLU01000002">
    <property type="protein sequence ID" value="TNJ29129.1"/>
    <property type="molecule type" value="Genomic_DNA"/>
</dbReference>
<accession>A0A4Z1T9C1</accession>
<reference evidence="2 3" key="1">
    <citation type="submission" date="2019-05" db="EMBL/GenBank/DDBJ databases">
        <title>The compact genome of Giardia muris reveals important steps in the evolution of intestinal protozoan parasites.</title>
        <authorList>
            <person name="Xu F."/>
            <person name="Jimenez-Gonzalez A."/>
            <person name="Einarsson E."/>
            <person name="Astvaldsson A."/>
            <person name="Peirasmaki D."/>
            <person name="Eckmann L."/>
            <person name="Andersson J.O."/>
            <person name="Svard S.G."/>
            <person name="Jerlstrom-Hultqvist J."/>
        </authorList>
    </citation>
    <scope>NUCLEOTIDE SEQUENCE [LARGE SCALE GENOMIC DNA]</scope>
    <source>
        <strain evidence="2 3">Roberts-Thomson</strain>
    </source>
</reference>